<dbReference type="InterPro" id="IPR018392">
    <property type="entry name" value="LysM"/>
</dbReference>
<sequence length="232" mass="26077">MRKYIHISIWEEQNPKSFIKLPVLPETLPTSVSGKAEVIDIVGVGERVIFGGSKLDTFTLEAFFPANYDASYVAESKGTYKTPSKNIQKLRQWIDLEKPLRLYSKEGDLNRSVVITSLDYENERAGNIGDVFYSAEFMNYKAPHTRRVALKKTSGNGGVKTPEKKPTAGKLPTTYTVKKGDYLGKVALFFYGKANYAKLYNANKKNIDAANKKAKSRDKYTIYPGQKLTIPK</sequence>
<dbReference type="EMBL" id="CP019401">
    <property type="protein sequence ID" value="AQU79714.1"/>
    <property type="molecule type" value="Genomic_DNA"/>
</dbReference>
<proteinExistence type="predicted"/>
<dbReference type="RefSeq" id="WP_071152992.1">
    <property type="nucleotide sequence ID" value="NZ_CP019401.1"/>
</dbReference>
<name>A0ABM6IUL2_9BACL</name>
<dbReference type="InterPro" id="IPR052196">
    <property type="entry name" value="Bact_Kbp"/>
</dbReference>
<dbReference type="PROSITE" id="PS51782">
    <property type="entry name" value="LYSM"/>
    <property type="match status" value="1"/>
</dbReference>
<dbReference type="CDD" id="cd00118">
    <property type="entry name" value="LysM"/>
    <property type="match status" value="1"/>
</dbReference>
<dbReference type="Pfam" id="PF01476">
    <property type="entry name" value="LysM"/>
    <property type="match status" value="1"/>
</dbReference>
<dbReference type="PANTHER" id="PTHR34700:SF4">
    <property type="entry name" value="PHAGE-LIKE ELEMENT PBSX PROTEIN XKDP"/>
    <property type="match status" value="1"/>
</dbReference>
<dbReference type="Proteomes" id="UP000189661">
    <property type="component" value="Chromosome"/>
</dbReference>
<dbReference type="PANTHER" id="PTHR34700">
    <property type="entry name" value="POTASSIUM BINDING PROTEIN KBP"/>
    <property type="match status" value="1"/>
</dbReference>
<protein>
    <recommendedName>
        <fullName evidence="1">LysM domain-containing protein</fullName>
    </recommendedName>
</protein>
<evidence type="ECO:0000259" key="1">
    <source>
        <dbReference type="PROSITE" id="PS51782"/>
    </source>
</evidence>
<gene>
    <name evidence="2" type="ORF">AJGP001_10760</name>
</gene>
<dbReference type="InterPro" id="IPR036779">
    <property type="entry name" value="LysM_dom_sf"/>
</dbReference>
<keyword evidence="3" id="KW-1185">Reference proteome</keyword>
<dbReference type="SMART" id="SM00257">
    <property type="entry name" value="LysM"/>
    <property type="match status" value="1"/>
</dbReference>
<accession>A0ABM6IUL2</accession>
<dbReference type="Gene3D" id="3.10.350.10">
    <property type="entry name" value="LysM domain"/>
    <property type="match status" value="1"/>
</dbReference>
<reference evidence="2 3" key="1">
    <citation type="submission" date="2017-01" db="EMBL/GenBank/DDBJ databases">
        <title>Planococcus faecalis genome complete sequence.</title>
        <authorList>
            <person name="Lee P.C."/>
        </authorList>
    </citation>
    <scope>NUCLEOTIDE SEQUENCE [LARGE SCALE GENOMIC DNA]</scope>
    <source>
        <strain evidence="2 3">AJ003</strain>
    </source>
</reference>
<evidence type="ECO:0000313" key="3">
    <source>
        <dbReference type="Proteomes" id="UP000189661"/>
    </source>
</evidence>
<evidence type="ECO:0000313" key="2">
    <source>
        <dbReference type="EMBL" id="AQU79714.1"/>
    </source>
</evidence>
<feature type="domain" description="LysM" evidence="1">
    <location>
        <begin position="173"/>
        <end position="230"/>
    </location>
</feature>
<organism evidence="2 3">
    <name type="scientific">Planococcus faecalis</name>
    <dbReference type="NCBI Taxonomy" id="1598147"/>
    <lineage>
        <taxon>Bacteria</taxon>
        <taxon>Bacillati</taxon>
        <taxon>Bacillota</taxon>
        <taxon>Bacilli</taxon>
        <taxon>Bacillales</taxon>
        <taxon>Caryophanaceae</taxon>
        <taxon>Planococcus</taxon>
    </lineage>
</organism>